<feature type="region of interest" description="Disordered" evidence="1">
    <location>
        <begin position="704"/>
        <end position="725"/>
    </location>
</feature>
<dbReference type="GO" id="GO:0016787">
    <property type="term" value="F:hydrolase activity"/>
    <property type="evidence" value="ECO:0007669"/>
    <property type="project" value="UniProtKB-KW"/>
</dbReference>
<dbReference type="PANTHER" id="PTHR48098:SF1">
    <property type="entry name" value="DIACYLGLYCEROL ACYLTRANSFERASE_MYCOLYLTRANSFERASE AG85A"/>
    <property type="match status" value="1"/>
</dbReference>
<dbReference type="InterPro" id="IPR050583">
    <property type="entry name" value="Mycobacterial_A85_antigen"/>
</dbReference>
<dbReference type="Pfam" id="PF08310">
    <property type="entry name" value="LGFP"/>
    <property type="match status" value="4"/>
</dbReference>
<organism evidence="2 3">
    <name type="scientific">Rhodococcus tukisamuensis</name>
    <dbReference type="NCBI Taxonomy" id="168276"/>
    <lineage>
        <taxon>Bacteria</taxon>
        <taxon>Bacillati</taxon>
        <taxon>Actinomycetota</taxon>
        <taxon>Actinomycetes</taxon>
        <taxon>Mycobacteriales</taxon>
        <taxon>Nocardiaceae</taxon>
        <taxon>Rhodococcus</taxon>
    </lineage>
</organism>
<keyword evidence="3" id="KW-1185">Reference proteome</keyword>
<evidence type="ECO:0000313" key="2">
    <source>
        <dbReference type="EMBL" id="SDC53664.1"/>
    </source>
</evidence>
<sequence length="725" mass="76383">MSSVAEEQKVSHRQMRPALRKPGFGPEGTASGRTRRGRALGLLAAVLVLPTAAGLTTVANAAPADTTTTTTTSAAPTTTDSDDEVLAPVDKTTVAETTKPKATTAPKATTTAKVTTTTAAPTTTTTTTEAPTTTTEAPAPPPRAATARSAPAPNQSIPGVSKVQWITDRRVALWVDSPAMGSPFQVQVLLARDWNAKPDATFPALYMLDGLRARDDESGWTIETDAASFFADKNVNVILPVGGESSFYADWLAPDKGKFYQLETFLTKELPPVLENSLRTTDTRGVIGLSMGGTSAMSLTARNPGFFKFAGSFSGYLSTTSLGMPQALRYAMDNAGGYNVDKMWGAPSNPAWAAHDPYVNADKLKGVSLYISSGSGMTGPYDQPSGIPGVSTNYAGMGLEILSRLTSQNFATKLNKLGIPAQVNYRPSGTHSWPYWQFEMHQAWPQVANTLGVPVDAPACAPGGAIAPVANANPWLGGCVTGEYGVPGGVAQDFRNGRIFFSGGTGAQVVAGMIGGAYQAIGGPGGPLGMPTTSETGTPDGRGRYNHFQAGSIYWTPQTGAHAVRGAIRDEWAKQGWEGGPLRYPSADEINTPGKDGAVQGFEIGAMYWSPANGANAVQGLIMEKYGSMGYENSWLGFPKTSEIPVKDFGRFNAFDGGNIYWSPLSGAWSVRNGPVFDAWKSQGYENGRLGFPIGDARDIPGGVQQDFQGGSITTAGDRGDLHFR</sequence>
<evidence type="ECO:0000313" key="3">
    <source>
        <dbReference type="Proteomes" id="UP000199417"/>
    </source>
</evidence>
<feature type="compositionally biased region" description="Polar residues" evidence="1">
    <location>
        <begin position="706"/>
        <end position="715"/>
    </location>
</feature>
<feature type="compositionally biased region" description="Basic and acidic residues" evidence="1">
    <location>
        <begin position="1"/>
        <end position="10"/>
    </location>
</feature>
<dbReference type="InterPro" id="IPR000801">
    <property type="entry name" value="Esterase-like"/>
</dbReference>
<dbReference type="SUPFAM" id="SSF53474">
    <property type="entry name" value="alpha/beta-Hydrolases"/>
    <property type="match status" value="1"/>
</dbReference>
<feature type="compositionally biased region" description="Low complexity" evidence="1">
    <location>
        <begin position="64"/>
        <end position="79"/>
    </location>
</feature>
<name>A0A1G6MEI1_9NOCA</name>
<reference evidence="2 3" key="1">
    <citation type="submission" date="2016-10" db="EMBL/GenBank/DDBJ databases">
        <authorList>
            <person name="de Groot N.N."/>
        </authorList>
    </citation>
    <scope>NUCLEOTIDE SEQUENCE [LARGE SCALE GENOMIC DNA]</scope>
    <source>
        <strain evidence="2 3">JCM 11308</strain>
    </source>
</reference>
<proteinExistence type="predicted"/>
<protein>
    <submittedName>
        <fullName evidence="2">S-formylglutathione hydrolase FrmB</fullName>
    </submittedName>
</protein>
<dbReference type="Pfam" id="PF00756">
    <property type="entry name" value="Esterase"/>
    <property type="match status" value="1"/>
</dbReference>
<keyword evidence="2" id="KW-0378">Hydrolase</keyword>
<dbReference type="STRING" id="168276.SAMN05444580_101143"/>
<dbReference type="Gene3D" id="3.40.50.1820">
    <property type="entry name" value="alpha/beta hydrolase"/>
    <property type="match status" value="1"/>
</dbReference>
<dbReference type="Proteomes" id="UP000199417">
    <property type="component" value="Unassembled WGS sequence"/>
</dbReference>
<feature type="compositionally biased region" description="Low complexity" evidence="1">
    <location>
        <begin position="144"/>
        <end position="153"/>
    </location>
</feature>
<accession>A0A1G6MEI1</accession>
<feature type="region of interest" description="Disordered" evidence="1">
    <location>
        <begin position="1"/>
        <end position="33"/>
    </location>
</feature>
<dbReference type="GO" id="GO:0016747">
    <property type="term" value="F:acyltransferase activity, transferring groups other than amino-acyl groups"/>
    <property type="evidence" value="ECO:0007669"/>
    <property type="project" value="TreeGrafter"/>
</dbReference>
<gene>
    <name evidence="2" type="ORF">SAMN05444580_101143</name>
</gene>
<dbReference type="PANTHER" id="PTHR48098">
    <property type="entry name" value="ENTEROCHELIN ESTERASE-RELATED"/>
    <property type="match status" value="1"/>
</dbReference>
<dbReference type="AlphaFoldDB" id="A0A1G6MEI1"/>
<feature type="compositionally biased region" description="Low complexity" evidence="1">
    <location>
        <begin position="91"/>
        <end position="137"/>
    </location>
</feature>
<dbReference type="InterPro" id="IPR029058">
    <property type="entry name" value="AB_hydrolase_fold"/>
</dbReference>
<dbReference type="EMBL" id="FNAB01000001">
    <property type="protein sequence ID" value="SDC53664.1"/>
    <property type="molecule type" value="Genomic_DNA"/>
</dbReference>
<evidence type="ECO:0000256" key="1">
    <source>
        <dbReference type="SAM" id="MobiDB-lite"/>
    </source>
</evidence>
<feature type="region of interest" description="Disordered" evidence="1">
    <location>
        <begin position="64"/>
        <end position="157"/>
    </location>
</feature>
<dbReference type="InterPro" id="IPR013207">
    <property type="entry name" value="LGFP"/>
</dbReference>